<reference evidence="1" key="1">
    <citation type="submission" date="2020-11" db="EMBL/GenBank/DDBJ databases">
        <title>Adaptations for nitrogen fixation in a non-lichenized fungal sporocarp promotes dispersal by wood-feeding termites.</title>
        <authorList>
            <consortium name="DOE Joint Genome Institute"/>
            <person name="Koch R.A."/>
            <person name="Yoon G."/>
            <person name="Arayal U."/>
            <person name="Lail K."/>
            <person name="Amirebrahimi M."/>
            <person name="Labutti K."/>
            <person name="Lipzen A."/>
            <person name="Riley R."/>
            <person name="Barry K."/>
            <person name="Henrissat B."/>
            <person name="Grigoriev I.V."/>
            <person name="Herr J.R."/>
            <person name="Aime M.C."/>
        </authorList>
    </citation>
    <scope>NUCLEOTIDE SEQUENCE</scope>
    <source>
        <strain evidence="1">MCA 3950</strain>
    </source>
</reference>
<accession>A0A9P8AMD9</accession>
<name>A0A9P8AMD9_9AGAR</name>
<proteinExistence type="predicted"/>
<gene>
    <name evidence="1" type="ORF">BT62DRAFT_1012510</name>
</gene>
<protein>
    <submittedName>
        <fullName evidence="1">Uncharacterized protein</fullName>
    </submittedName>
</protein>
<comment type="caution">
    <text evidence="1">The sequence shown here is derived from an EMBL/GenBank/DDBJ whole genome shotgun (WGS) entry which is preliminary data.</text>
</comment>
<dbReference type="Proteomes" id="UP000812287">
    <property type="component" value="Unassembled WGS sequence"/>
</dbReference>
<sequence length="86" mass="9677">MSHKHGRPSYFIIFTVYVSFFYNKRAGSTISGFVKRFPHGAREIEIIFTIVSKIGTTTAMSGIYATNKPRCPNVGALTPEYHQSVF</sequence>
<organism evidence="1 2">
    <name type="scientific">Guyanagaster necrorhizus</name>
    <dbReference type="NCBI Taxonomy" id="856835"/>
    <lineage>
        <taxon>Eukaryota</taxon>
        <taxon>Fungi</taxon>
        <taxon>Dikarya</taxon>
        <taxon>Basidiomycota</taxon>
        <taxon>Agaricomycotina</taxon>
        <taxon>Agaricomycetes</taxon>
        <taxon>Agaricomycetidae</taxon>
        <taxon>Agaricales</taxon>
        <taxon>Marasmiineae</taxon>
        <taxon>Physalacriaceae</taxon>
        <taxon>Guyanagaster</taxon>
    </lineage>
</organism>
<dbReference type="RefSeq" id="XP_043034086.1">
    <property type="nucleotide sequence ID" value="XM_043177939.1"/>
</dbReference>
<dbReference type="EMBL" id="MU250569">
    <property type="protein sequence ID" value="KAG7440586.1"/>
    <property type="molecule type" value="Genomic_DNA"/>
</dbReference>
<evidence type="ECO:0000313" key="1">
    <source>
        <dbReference type="EMBL" id="KAG7440586.1"/>
    </source>
</evidence>
<dbReference type="GeneID" id="66100226"/>
<evidence type="ECO:0000313" key="2">
    <source>
        <dbReference type="Proteomes" id="UP000812287"/>
    </source>
</evidence>
<dbReference type="AlphaFoldDB" id="A0A9P8AMD9"/>
<keyword evidence="2" id="KW-1185">Reference proteome</keyword>